<protein>
    <recommendedName>
        <fullName evidence="3">DUF2931 family protein</fullName>
    </recommendedName>
</protein>
<dbReference type="AlphaFoldDB" id="A0A1M4XYT7"/>
<name>A0A1M4XYT7_9FLAO</name>
<proteinExistence type="predicted"/>
<accession>A0A1M4XYT7</accession>
<reference evidence="2" key="1">
    <citation type="submission" date="2016-11" db="EMBL/GenBank/DDBJ databases">
        <authorList>
            <person name="Varghese N."/>
            <person name="Submissions S."/>
        </authorList>
    </citation>
    <scope>NUCLEOTIDE SEQUENCE [LARGE SCALE GENOMIC DNA]</scope>
    <source>
        <strain evidence="2">DSM 26898</strain>
    </source>
</reference>
<gene>
    <name evidence="1" type="ORF">SAMN05444408_10721</name>
</gene>
<dbReference type="RefSeq" id="WP_072884708.1">
    <property type="nucleotide sequence ID" value="NZ_FQVO01000007.1"/>
</dbReference>
<dbReference type="EMBL" id="FQVO01000007">
    <property type="protein sequence ID" value="SHE98605.1"/>
    <property type="molecule type" value="Genomic_DNA"/>
</dbReference>
<dbReference type="InterPro" id="IPR021326">
    <property type="entry name" value="DUF2931"/>
</dbReference>
<dbReference type="OrthoDB" id="5702951at2"/>
<dbReference type="Proteomes" id="UP000184236">
    <property type="component" value="Unassembled WGS sequence"/>
</dbReference>
<evidence type="ECO:0000313" key="2">
    <source>
        <dbReference type="Proteomes" id="UP000184236"/>
    </source>
</evidence>
<dbReference type="STRING" id="1302685.SAMN05444408_10721"/>
<organism evidence="1 2">
    <name type="scientific">Chryseobacterium takakiae</name>
    <dbReference type="NCBI Taxonomy" id="1302685"/>
    <lineage>
        <taxon>Bacteria</taxon>
        <taxon>Pseudomonadati</taxon>
        <taxon>Bacteroidota</taxon>
        <taxon>Flavobacteriia</taxon>
        <taxon>Flavobacteriales</taxon>
        <taxon>Weeksellaceae</taxon>
        <taxon>Chryseobacterium group</taxon>
        <taxon>Chryseobacterium</taxon>
    </lineage>
</organism>
<dbReference type="Pfam" id="PF11153">
    <property type="entry name" value="DUF2931"/>
    <property type="match status" value="1"/>
</dbReference>
<evidence type="ECO:0000313" key="1">
    <source>
        <dbReference type="EMBL" id="SHE98605.1"/>
    </source>
</evidence>
<keyword evidence="2" id="KW-1185">Reference proteome</keyword>
<sequence length="358" mass="41590">MDKWKALIIALGMLQLMNCQDMKKKDDMPMPTYDVQISHPWNNYLITPVEDKIITLEGIPAGLPYGSSSGTWGDSGKGFTEQSGTPIGADIVYFSRYEDAFYHLKADFPKDKVLDLIQRAYANNESDSSDEPLKEFINIKEEPDYNEKYNKAGMAYYKFGTLVFGFAPKGMVVVWIKFGYVSVQLGEFQAEVVKDDKKYADKLFSKISQTREEIKKNMFIPDVSSKEWKDYQKRYFWSPNIISGNKDFRLFKIQSEYYNGEREIMLRPWVLKPPMKERAVPKEITFFWETGKGQAYEGRVFFNWENANEVLEKSGKDFKLNIKVAPDNTNMEIMINEQKVSVDSTRIYPSDLTFKESY</sequence>
<evidence type="ECO:0008006" key="3">
    <source>
        <dbReference type="Google" id="ProtNLM"/>
    </source>
</evidence>